<protein>
    <submittedName>
        <fullName evidence="1">Uncharacterized protein</fullName>
    </submittedName>
</protein>
<name>A0A173TUU6_9FIRM</name>
<gene>
    <name evidence="1" type="ORF">ERS852574_02434</name>
</gene>
<reference evidence="1 2" key="1">
    <citation type="submission" date="2015-09" db="EMBL/GenBank/DDBJ databases">
        <authorList>
            <consortium name="Pathogen Informatics"/>
        </authorList>
    </citation>
    <scope>NUCLEOTIDE SEQUENCE [LARGE SCALE GENOMIC DNA]</scope>
    <source>
        <strain evidence="1 2">2789STDY5834962</strain>
    </source>
</reference>
<proteinExistence type="predicted"/>
<dbReference type="EMBL" id="CYXR01000019">
    <property type="protein sequence ID" value="CUN05936.1"/>
    <property type="molecule type" value="Genomic_DNA"/>
</dbReference>
<dbReference type="Pfam" id="PF20536">
    <property type="entry name" value="DUF6751"/>
    <property type="match status" value="1"/>
</dbReference>
<dbReference type="RefSeq" id="WP_055157694.1">
    <property type="nucleotide sequence ID" value="NZ_CYXR01000019.1"/>
</dbReference>
<evidence type="ECO:0000313" key="2">
    <source>
        <dbReference type="Proteomes" id="UP000095727"/>
    </source>
</evidence>
<organism evidence="1 2">
    <name type="scientific">Coprococcus comes</name>
    <dbReference type="NCBI Taxonomy" id="410072"/>
    <lineage>
        <taxon>Bacteria</taxon>
        <taxon>Bacillati</taxon>
        <taxon>Bacillota</taxon>
        <taxon>Clostridia</taxon>
        <taxon>Lachnospirales</taxon>
        <taxon>Lachnospiraceae</taxon>
        <taxon>Coprococcus</taxon>
    </lineage>
</organism>
<dbReference type="InterPro" id="IPR046639">
    <property type="entry name" value="DUF6751"/>
</dbReference>
<evidence type="ECO:0000313" key="1">
    <source>
        <dbReference type="EMBL" id="CUN05936.1"/>
    </source>
</evidence>
<dbReference type="AlphaFoldDB" id="A0A173TUU6"/>
<sequence length="133" mass="15028">MITNADVTVYNRISGDSTHYDTWNRTVLHGVHVYVDHKTAVTDNGLKSAEVYKIRIPADIPEAGQYLPPDQFACCGGYGYWTIQNDDQIVLGECQIEIERPADLKAVFQKHCKVTSWSDNRFGTTPHWRIGGE</sequence>
<accession>A0A173TUU6</accession>
<dbReference type="Proteomes" id="UP000095727">
    <property type="component" value="Unassembled WGS sequence"/>
</dbReference>